<evidence type="ECO:0008006" key="4">
    <source>
        <dbReference type="Google" id="ProtNLM"/>
    </source>
</evidence>
<dbReference type="Proteomes" id="UP000306274">
    <property type="component" value="Unassembled WGS sequence"/>
</dbReference>
<keyword evidence="3" id="KW-1185">Reference proteome</keyword>
<organism evidence="2 3">
    <name type="scientific">Streptomyces rhizosphaericola</name>
    <dbReference type="NCBI Taxonomy" id="2564098"/>
    <lineage>
        <taxon>Bacteria</taxon>
        <taxon>Bacillati</taxon>
        <taxon>Actinomycetota</taxon>
        <taxon>Actinomycetes</taxon>
        <taxon>Kitasatosporales</taxon>
        <taxon>Streptomycetaceae</taxon>
        <taxon>Streptomyces</taxon>
    </lineage>
</organism>
<evidence type="ECO:0000256" key="1">
    <source>
        <dbReference type="SAM" id="MobiDB-lite"/>
    </source>
</evidence>
<reference evidence="2 3" key="1">
    <citation type="submission" date="2019-04" db="EMBL/GenBank/DDBJ databases">
        <title>Streptomyces rhizosphaericola sp. nov., an actinobacterium isolated from the wheat rhizosphere.</title>
        <authorList>
            <person name="Vargas Hoyos H.A."/>
            <person name="Santos S.N."/>
            <person name="Genuario D.B."/>
            <person name="Melo I.S."/>
            <person name="Da Silva L.J."/>
            <person name="Da Silva F.S.P."/>
            <person name="Zucchi T.D."/>
        </authorList>
    </citation>
    <scope>NUCLEOTIDE SEQUENCE [LARGE SCALE GENOMIC DNA]</scope>
    <source>
        <strain evidence="2 3">1AS2c</strain>
    </source>
</reference>
<dbReference type="EMBL" id="SRZK01000079">
    <property type="protein sequence ID" value="TGZ10257.1"/>
    <property type="molecule type" value="Genomic_DNA"/>
</dbReference>
<accession>A0ABY2PH75</accession>
<proteinExistence type="predicted"/>
<gene>
    <name evidence="2" type="ORF">E5Z02_10820</name>
</gene>
<comment type="caution">
    <text evidence="2">The sequence shown here is derived from an EMBL/GenBank/DDBJ whole genome shotgun (WGS) entry which is preliminary data.</text>
</comment>
<evidence type="ECO:0000313" key="3">
    <source>
        <dbReference type="Proteomes" id="UP000306274"/>
    </source>
</evidence>
<protein>
    <recommendedName>
        <fullName evidence="4">MFS transporter</fullName>
    </recommendedName>
</protein>
<evidence type="ECO:0000313" key="2">
    <source>
        <dbReference type="EMBL" id="TGZ10257.1"/>
    </source>
</evidence>
<name>A0ABY2PH75_9ACTN</name>
<dbReference type="RefSeq" id="WP_136016064.1">
    <property type="nucleotide sequence ID" value="NZ_SRZK01000079.1"/>
</dbReference>
<sequence length="71" mass="7286">METRRIVAAVVTVVFGWSMAMTAMGHAAALVTLAPVLGLTVQQVVQALRPPTAPASGHRVVPVPDAEDGAP</sequence>
<feature type="region of interest" description="Disordered" evidence="1">
    <location>
        <begin position="52"/>
        <end position="71"/>
    </location>
</feature>